<feature type="non-terminal residue" evidence="1">
    <location>
        <position position="1"/>
    </location>
</feature>
<sequence length="63" mass="7226">VVTDTDLKDALSPNGNGYPDFIQREFKNIFYLDNENAWLDKTITSFSQVKNKYKQALLLSALL</sequence>
<protein>
    <submittedName>
        <fullName evidence="1">Uncharacterized protein</fullName>
    </submittedName>
</protein>
<name>X1N1V2_9ZZZZ</name>
<dbReference type="EMBL" id="BARV01013186">
    <property type="protein sequence ID" value="GAI12569.1"/>
    <property type="molecule type" value="Genomic_DNA"/>
</dbReference>
<gene>
    <name evidence="1" type="ORF">S06H3_23984</name>
</gene>
<dbReference type="AlphaFoldDB" id="X1N1V2"/>
<proteinExistence type="predicted"/>
<accession>X1N1V2</accession>
<reference evidence="1" key="1">
    <citation type="journal article" date="2014" name="Front. Microbiol.">
        <title>High frequency of phylogenetically diverse reductive dehalogenase-homologous genes in deep subseafloor sedimentary metagenomes.</title>
        <authorList>
            <person name="Kawai M."/>
            <person name="Futagami T."/>
            <person name="Toyoda A."/>
            <person name="Takaki Y."/>
            <person name="Nishi S."/>
            <person name="Hori S."/>
            <person name="Arai W."/>
            <person name="Tsubouchi T."/>
            <person name="Morono Y."/>
            <person name="Uchiyama I."/>
            <person name="Ito T."/>
            <person name="Fujiyama A."/>
            <person name="Inagaki F."/>
            <person name="Takami H."/>
        </authorList>
    </citation>
    <scope>NUCLEOTIDE SEQUENCE</scope>
    <source>
        <strain evidence="1">Expedition CK06-06</strain>
    </source>
</reference>
<evidence type="ECO:0000313" key="1">
    <source>
        <dbReference type="EMBL" id="GAI12569.1"/>
    </source>
</evidence>
<comment type="caution">
    <text evidence="1">The sequence shown here is derived from an EMBL/GenBank/DDBJ whole genome shotgun (WGS) entry which is preliminary data.</text>
</comment>
<organism evidence="1">
    <name type="scientific">marine sediment metagenome</name>
    <dbReference type="NCBI Taxonomy" id="412755"/>
    <lineage>
        <taxon>unclassified sequences</taxon>
        <taxon>metagenomes</taxon>
        <taxon>ecological metagenomes</taxon>
    </lineage>
</organism>